<dbReference type="RefSeq" id="WP_065491896.1">
    <property type="nucleotide sequence ID" value="NZ_CP009111.1"/>
</dbReference>
<dbReference type="InterPro" id="IPR045528">
    <property type="entry name" value="DO-GTPase2"/>
</dbReference>
<dbReference type="Proteomes" id="UP000186108">
    <property type="component" value="Chromosome"/>
</dbReference>
<evidence type="ECO:0000313" key="2">
    <source>
        <dbReference type="EMBL" id="ANS29906.1"/>
    </source>
</evidence>
<reference evidence="2 3" key="1">
    <citation type="submission" date="2014-07" db="EMBL/GenBank/DDBJ databases">
        <authorList>
            <person name="Zhang J.E."/>
            <person name="Yang H."/>
            <person name="Guo J."/>
            <person name="Deng Z."/>
            <person name="Luo H."/>
            <person name="Luo M."/>
            <person name="Zhao B."/>
        </authorList>
    </citation>
    <scope>NUCLEOTIDE SEQUENCE [LARGE SCALE GENOMIC DNA]</scope>
    <source>
        <strain evidence="2 3">1CP</strain>
    </source>
</reference>
<dbReference type="AlphaFoldDB" id="A0A1B1KBC4"/>
<feature type="domain" description="Double-GTPase 2" evidence="1">
    <location>
        <begin position="96"/>
        <end position="314"/>
    </location>
</feature>
<gene>
    <name evidence="2" type="ORF">R1CP_26290</name>
</gene>
<proteinExistence type="predicted"/>
<sequence>MTKCPRCFTALTGNRFAWTAVAPTDVEVDDVATRYHGSPVRSGKIIELQRPADAADDWAPENDYATGKAGGPVVEVCPQCHFRLPVGWRDGRAAWIAMAGARATGKTVYIAALVKTLQLLGERLNRVVEPATGETEVNFREHYERPLFEERGILESTPASHTGNPYQREPLIFSLGPGLRDDTRQYLVIRDVAGEDLENPGNVDATHMQFFAQADGVVFMFDPLKVESVRQQLHDLVPAQERVGGDPRSVLRTVLSIIGAGTPNLAVVLSKFDALQALERVEGSDWSEIMSQRGAAFLRDPSLQRAPYHEVDGQLLHEEVRSLLDKLEARSMVMSVDQPATGNALASRFFAVSALGESPVGDRLHDSGISPFRCLDPVRWILAQRGVWV</sequence>
<evidence type="ECO:0000313" key="3">
    <source>
        <dbReference type="Proteomes" id="UP000186108"/>
    </source>
</evidence>
<accession>A0A1B1KBC4</accession>
<dbReference type="Pfam" id="PF19993">
    <property type="entry name" value="DO-GTPase2"/>
    <property type="match status" value="1"/>
</dbReference>
<organism evidence="2 3">
    <name type="scientific">Rhodococcus opacus</name>
    <name type="common">Nocardia opaca</name>
    <dbReference type="NCBI Taxonomy" id="37919"/>
    <lineage>
        <taxon>Bacteria</taxon>
        <taxon>Bacillati</taxon>
        <taxon>Actinomycetota</taxon>
        <taxon>Actinomycetes</taxon>
        <taxon>Mycobacteriales</taxon>
        <taxon>Nocardiaceae</taxon>
        <taxon>Rhodococcus</taxon>
    </lineage>
</organism>
<dbReference type="PATRIC" id="fig|37919.13.peg.5511"/>
<name>A0A1B1KBC4_RHOOP</name>
<dbReference type="EMBL" id="CP009111">
    <property type="protein sequence ID" value="ANS29906.1"/>
    <property type="molecule type" value="Genomic_DNA"/>
</dbReference>
<protein>
    <recommendedName>
        <fullName evidence="1">Double-GTPase 2 domain-containing protein</fullName>
    </recommendedName>
</protein>
<evidence type="ECO:0000259" key="1">
    <source>
        <dbReference type="Pfam" id="PF19993"/>
    </source>
</evidence>